<evidence type="ECO:0000313" key="17">
    <source>
        <dbReference type="Proteomes" id="UP000261231"/>
    </source>
</evidence>
<comment type="subunit">
    <text evidence="8">Oligomerizes as a right-handed, spiral filament on DNA at oriC.</text>
</comment>
<dbReference type="Gene3D" id="1.10.8.60">
    <property type="match status" value="1"/>
</dbReference>
<dbReference type="EMBL" id="QVFD01000005">
    <property type="protein sequence ID" value="RGC48015.1"/>
    <property type="molecule type" value="Genomic_DNA"/>
</dbReference>
<dbReference type="InterPro" id="IPR001957">
    <property type="entry name" value="Chromosome_initiator_DnaA"/>
</dbReference>
<evidence type="ECO:0000256" key="1">
    <source>
        <dbReference type="ARBA" id="ARBA00006583"/>
    </source>
</evidence>
<dbReference type="Gene3D" id="1.10.1750.10">
    <property type="match status" value="1"/>
</dbReference>
<feature type="region of interest" description="Domain I, interacts with DnaA modulators" evidence="8">
    <location>
        <begin position="1"/>
        <end position="103"/>
    </location>
</feature>
<comment type="caution">
    <text evidence="8">Lacks conserved residue(s) required for the propagation of feature annotation.</text>
</comment>
<evidence type="ECO:0000259" key="12">
    <source>
        <dbReference type="SMART" id="SM00382"/>
    </source>
</evidence>
<evidence type="ECO:0000256" key="7">
    <source>
        <dbReference type="ARBA" id="ARBA00023125"/>
    </source>
</evidence>
<evidence type="ECO:0000256" key="11">
    <source>
        <dbReference type="RuleBase" id="RU004227"/>
    </source>
</evidence>
<dbReference type="CDD" id="cd06571">
    <property type="entry name" value="Bac_DnaA_C"/>
    <property type="match status" value="1"/>
</dbReference>
<dbReference type="Gene3D" id="3.30.300.180">
    <property type="match status" value="1"/>
</dbReference>
<dbReference type="Pfam" id="PF08299">
    <property type="entry name" value="Bac_DnaA_C"/>
    <property type="match status" value="1"/>
</dbReference>
<evidence type="ECO:0000256" key="3">
    <source>
        <dbReference type="ARBA" id="ARBA00022705"/>
    </source>
</evidence>
<evidence type="ECO:0000313" key="14">
    <source>
        <dbReference type="EMBL" id="RGB79585.1"/>
    </source>
</evidence>
<keyword evidence="5 8" id="KW-0067">ATP-binding</keyword>
<dbReference type="InterPro" id="IPR027417">
    <property type="entry name" value="P-loop_NTPase"/>
</dbReference>
<evidence type="ECO:0000256" key="5">
    <source>
        <dbReference type="ARBA" id="ARBA00022840"/>
    </source>
</evidence>
<dbReference type="PRINTS" id="PR00051">
    <property type="entry name" value="DNAA"/>
</dbReference>
<feature type="domain" description="Chromosomal replication initiator DnaA C-terminal" evidence="13">
    <location>
        <begin position="359"/>
        <end position="430"/>
    </location>
</feature>
<protein>
    <recommendedName>
        <fullName evidence="8 9">Chromosomal replication initiator protein DnaA</fullName>
    </recommendedName>
</protein>
<feature type="region of interest" description="Domain IV, binds dsDNA" evidence="8">
    <location>
        <begin position="330"/>
        <end position="455"/>
    </location>
</feature>
<dbReference type="SUPFAM" id="SSF52540">
    <property type="entry name" value="P-loop containing nucleoside triphosphate hydrolases"/>
    <property type="match status" value="1"/>
</dbReference>
<feature type="binding site" evidence="8">
    <location>
        <position position="157"/>
    </location>
    <ligand>
        <name>ATP</name>
        <dbReference type="ChEBI" id="CHEBI:30616"/>
    </ligand>
</feature>
<accession>A0A3E2XML8</accession>
<dbReference type="OrthoDB" id="9807019at2"/>
<feature type="domain" description="AAA+ ATPase" evidence="12">
    <location>
        <begin position="146"/>
        <end position="280"/>
    </location>
</feature>
<reference evidence="16 17" key="1">
    <citation type="submission" date="2018-08" db="EMBL/GenBank/DDBJ databases">
        <title>A genome reference for cultivated species of the human gut microbiota.</title>
        <authorList>
            <person name="Zou Y."/>
            <person name="Xue W."/>
            <person name="Luo G."/>
        </authorList>
    </citation>
    <scope>NUCLEOTIDE SEQUENCE [LARGE SCALE GENOMIC DNA]</scope>
    <source>
        <strain evidence="14 16">AF45-17</strain>
        <strain evidence="15 17">AM28-39</strain>
    </source>
</reference>
<proteinExistence type="inferred from homology"/>
<dbReference type="Pfam" id="PF00308">
    <property type="entry name" value="Bac_DnaA"/>
    <property type="match status" value="1"/>
</dbReference>
<evidence type="ECO:0000256" key="8">
    <source>
        <dbReference type="HAMAP-Rule" id="MF_00377"/>
    </source>
</evidence>
<dbReference type="NCBIfam" id="TIGR00362">
    <property type="entry name" value="DnaA"/>
    <property type="match status" value="1"/>
</dbReference>
<evidence type="ECO:0000313" key="15">
    <source>
        <dbReference type="EMBL" id="RGC48015.1"/>
    </source>
</evidence>
<comment type="domain">
    <text evidence="8">Domain I is involved in oligomerization and binding regulators, domain II is flexibile and of varying length in different bacteria, domain III forms the AAA+ region, while domain IV binds dsDNA.</text>
</comment>
<dbReference type="GO" id="GO:0003688">
    <property type="term" value="F:DNA replication origin binding"/>
    <property type="evidence" value="ECO:0007669"/>
    <property type="project" value="UniProtKB-UniRule"/>
</dbReference>
<dbReference type="AlphaFoldDB" id="A0A3E2XML8"/>
<dbReference type="FunFam" id="3.40.50.300:FF:000668">
    <property type="entry name" value="Chromosomal replication initiator protein DnaA"/>
    <property type="match status" value="1"/>
</dbReference>
<dbReference type="PANTHER" id="PTHR30050">
    <property type="entry name" value="CHROMOSOMAL REPLICATION INITIATOR PROTEIN DNAA"/>
    <property type="match status" value="1"/>
</dbReference>
<evidence type="ECO:0000313" key="16">
    <source>
        <dbReference type="Proteomes" id="UP000260773"/>
    </source>
</evidence>
<dbReference type="EMBL" id="QVEP01000023">
    <property type="protein sequence ID" value="RGB79585.1"/>
    <property type="molecule type" value="Genomic_DNA"/>
</dbReference>
<evidence type="ECO:0000259" key="13">
    <source>
        <dbReference type="SMART" id="SM00760"/>
    </source>
</evidence>
<dbReference type="SMART" id="SM00382">
    <property type="entry name" value="AAA"/>
    <property type="match status" value="1"/>
</dbReference>
<keyword evidence="4 8" id="KW-0547">Nucleotide-binding</keyword>
<dbReference type="CDD" id="cd00009">
    <property type="entry name" value="AAA"/>
    <property type="match status" value="1"/>
</dbReference>
<comment type="subcellular location">
    <subcellularLocation>
        <location evidence="8">Cytoplasm</location>
    </subcellularLocation>
</comment>
<dbReference type="PANTHER" id="PTHR30050:SF2">
    <property type="entry name" value="CHROMOSOMAL REPLICATION INITIATOR PROTEIN DNAA"/>
    <property type="match status" value="1"/>
</dbReference>
<evidence type="ECO:0000256" key="10">
    <source>
        <dbReference type="RuleBase" id="RU000577"/>
    </source>
</evidence>
<evidence type="ECO:0000256" key="9">
    <source>
        <dbReference type="NCBIfam" id="TIGR00362"/>
    </source>
</evidence>
<keyword evidence="6 8" id="KW-0446">Lipid-binding</keyword>
<dbReference type="InterPro" id="IPR013159">
    <property type="entry name" value="DnaA_C"/>
</dbReference>
<comment type="similarity">
    <text evidence="1 8 11">Belongs to the DnaA family.</text>
</comment>
<dbReference type="InterPro" id="IPR024633">
    <property type="entry name" value="DnaA_N_dom"/>
</dbReference>
<evidence type="ECO:0000256" key="6">
    <source>
        <dbReference type="ARBA" id="ARBA00023121"/>
    </source>
</evidence>
<dbReference type="PROSITE" id="PS01008">
    <property type="entry name" value="DNAA"/>
    <property type="match status" value="1"/>
</dbReference>
<dbReference type="InterPro" id="IPR003593">
    <property type="entry name" value="AAA+_ATPase"/>
</dbReference>
<dbReference type="HAMAP" id="MF_00377">
    <property type="entry name" value="DnaA_bact"/>
    <property type="match status" value="1"/>
</dbReference>
<dbReference type="GO" id="GO:0005886">
    <property type="term" value="C:plasma membrane"/>
    <property type="evidence" value="ECO:0007669"/>
    <property type="project" value="TreeGrafter"/>
</dbReference>
<dbReference type="Pfam" id="PF11638">
    <property type="entry name" value="DnaA_N"/>
    <property type="match status" value="1"/>
</dbReference>
<dbReference type="InterPro" id="IPR038454">
    <property type="entry name" value="DnaA_N_sf"/>
</dbReference>
<dbReference type="GO" id="GO:0005524">
    <property type="term" value="F:ATP binding"/>
    <property type="evidence" value="ECO:0007669"/>
    <property type="project" value="UniProtKB-UniRule"/>
</dbReference>
<dbReference type="InterPro" id="IPR018312">
    <property type="entry name" value="Chromosome_initiator_DnaA_CS"/>
</dbReference>
<dbReference type="Proteomes" id="UP000260773">
    <property type="component" value="Unassembled WGS sequence"/>
</dbReference>
<dbReference type="GO" id="GO:0008289">
    <property type="term" value="F:lipid binding"/>
    <property type="evidence" value="ECO:0007669"/>
    <property type="project" value="UniProtKB-KW"/>
</dbReference>
<gene>
    <name evidence="8 15" type="primary">dnaA</name>
    <name evidence="14" type="ORF">DW070_10070</name>
    <name evidence="15" type="ORF">DW747_07595</name>
</gene>
<dbReference type="GO" id="GO:0005737">
    <property type="term" value="C:cytoplasm"/>
    <property type="evidence" value="ECO:0007669"/>
    <property type="project" value="UniProtKB-SubCell"/>
</dbReference>
<keyword evidence="17" id="KW-1185">Reference proteome</keyword>
<keyword evidence="7 8" id="KW-0238">DNA-binding</keyword>
<dbReference type="RefSeq" id="WP_117528537.1">
    <property type="nucleotide sequence ID" value="NZ_JAJCNA010000019.1"/>
</dbReference>
<comment type="caution">
    <text evidence="15">The sequence shown here is derived from an EMBL/GenBank/DDBJ whole genome shotgun (WGS) entry which is preliminary data.</text>
</comment>
<feature type="binding site" evidence="8">
    <location>
        <position position="159"/>
    </location>
    <ligand>
        <name>ATP</name>
        <dbReference type="ChEBI" id="CHEBI:30616"/>
    </ligand>
</feature>
<sequence length="455" mass="51921">MINKIRENWDQILDIMRIEHDISPVAFNTWIKPLTVYSVEGHTITILVNNELEQMCSYIKKKFEQPLKVTISEYFNDVYDIHITTSEELGKIEATQTVEPEKKPAASIITNKTLNPNYTFDTFVVGKNNELAHATALAVASDPGDYGNPLFIYGGVGLGKTHLMHSIAHYILSYNPDYKIIYTTTETFSNELISAIKNKTQEAFKDKYRNIDMLLIDDIQFIAGKDSTMEEFFHTFNTLYENKKQIVISSDKPPKDIVGVEDRLISRFKVGLTVDVQPPDYETRVAILVKRAELEHINIEVDALHYVADHISSNIRELEGALRQIYNFSRLKHADRIDTDLAREALKDIIAPDEARPITPEVIIETVTEHYNYKVTKDDILGKNRSRDISYPRQICMYLCEKYTGLSLAAIGAALGNKDHTTVLHGIKKIKTDLEKDEQLRSTIDIITKKLNPPK</sequence>
<dbReference type="SUPFAM" id="SSF48295">
    <property type="entry name" value="TrpR-like"/>
    <property type="match status" value="1"/>
</dbReference>
<dbReference type="GO" id="GO:0006270">
    <property type="term" value="P:DNA replication initiation"/>
    <property type="evidence" value="ECO:0007669"/>
    <property type="project" value="UniProtKB-UniRule"/>
</dbReference>
<evidence type="ECO:0000256" key="4">
    <source>
        <dbReference type="ARBA" id="ARBA00022741"/>
    </source>
</evidence>
<keyword evidence="2 8" id="KW-0963">Cytoplasm</keyword>
<feature type="binding site" evidence="8">
    <location>
        <position position="161"/>
    </location>
    <ligand>
        <name>ATP</name>
        <dbReference type="ChEBI" id="CHEBI:30616"/>
    </ligand>
</feature>
<dbReference type="GO" id="GO:0006275">
    <property type="term" value="P:regulation of DNA replication"/>
    <property type="evidence" value="ECO:0007669"/>
    <property type="project" value="UniProtKB-UniRule"/>
</dbReference>
<dbReference type="Proteomes" id="UP000261231">
    <property type="component" value="Unassembled WGS sequence"/>
</dbReference>
<dbReference type="InterPro" id="IPR013317">
    <property type="entry name" value="DnaA_dom"/>
</dbReference>
<feature type="region of interest" description="Domain III, AAA+ region" evidence="8">
    <location>
        <begin position="113"/>
        <end position="329"/>
    </location>
</feature>
<dbReference type="InterPro" id="IPR010921">
    <property type="entry name" value="Trp_repressor/repl_initiator"/>
</dbReference>
<dbReference type="InterPro" id="IPR020591">
    <property type="entry name" value="Chromosome_initiator_DnaA-like"/>
</dbReference>
<organism evidence="15 17">
    <name type="scientific">Coprococcus catus</name>
    <dbReference type="NCBI Taxonomy" id="116085"/>
    <lineage>
        <taxon>Bacteria</taxon>
        <taxon>Bacillati</taxon>
        <taxon>Bacillota</taxon>
        <taxon>Clostridia</taxon>
        <taxon>Lachnospirales</taxon>
        <taxon>Lachnospiraceae</taxon>
        <taxon>Coprococcus</taxon>
    </lineage>
</organism>
<evidence type="ECO:0000256" key="2">
    <source>
        <dbReference type="ARBA" id="ARBA00022490"/>
    </source>
</evidence>
<keyword evidence="3 8" id="KW-0235">DNA replication</keyword>
<name>A0A3E2XML8_9FIRM</name>
<feature type="binding site" evidence="8">
    <location>
        <position position="160"/>
    </location>
    <ligand>
        <name>ATP</name>
        <dbReference type="ChEBI" id="CHEBI:30616"/>
    </ligand>
</feature>
<dbReference type="Gene3D" id="3.40.50.300">
    <property type="entry name" value="P-loop containing nucleotide triphosphate hydrolases"/>
    <property type="match status" value="1"/>
</dbReference>
<dbReference type="SMART" id="SM00760">
    <property type="entry name" value="Bac_DnaA_C"/>
    <property type="match status" value="1"/>
</dbReference>
<comment type="function">
    <text evidence="8 10">Plays an essential role in the initiation and regulation of chromosomal replication. ATP-DnaA binds to the origin of replication (oriC) to initiate formation of the DNA replication initiation complex once per cell cycle. Binds the DnaA box (a 9 base pair repeat at the origin) and separates the double-stranded (ds)DNA. Forms a right-handed helical filament on oriC DNA; dsDNA binds to the exterior of the filament while single-stranded (ss)DNA is stabiized in the filament's interior. The ATP-DnaA-oriC complex binds and stabilizes one strand of the AT-rich DNA unwinding element (DUE), permitting loading of DNA polymerase. After initiation quickly degrades to an ADP-DnaA complex that is not apt for DNA replication. Binds acidic phospholipids.</text>
</comment>